<dbReference type="PANTHER" id="PTHR43684">
    <property type="match status" value="1"/>
</dbReference>
<comment type="similarity">
    <text evidence="1">Belongs to the enoyl-CoA hydratase/isomerase family.</text>
</comment>
<name>A0A177SV37_PSEPU</name>
<dbReference type="Pfam" id="PF00378">
    <property type="entry name" value="ECH_1"/>
    <property type="match status" value="2"/>
</dbReference>
<evidence type="ECO:0000313" key="3">
    <source>
        <dbReference type="Proteomes" id="UP000077752"/>
    </source>
</evidence>
<dbReference type="Proteomes" id="UP000077752">
    <property type="component" value="Unassembled WGS sequence"/>
</dbReference>
<dbReference type="InterPro" id="IPR001753">
    <property type="entry name" value="Enoyl-CoA_hydra/iso"/>
</dbReference>
<dbReference type="PANTHER" id="PTHR43684:SF4">
    <property type="entry name" value="ENOYL-COA HYDRATASE_ISOMERASE FAMILY PROTEIN (AFU_ORTHOLOGUE AFUA_1G01890)"/>
    <property type="match status" value="1"/>
</dbReference>
<comment type="caution">
    <text evidence="2">The sequence shown here is derived from an EMBL/GenBank/DDBJ whole genome shotgun (WGS) entry which is preliminary data.</text>
</comment>
<gene>
    <name evidence="2" type="ORF">AYO28_07240</name>
</gene>
<dbReference type="InterPro" id="IPR051053">
    <property type="entry name" value="ECH/Chromodomain_protein"/>
</dbReference>
<evidence type="ECO:0000256" key="1">
    <source>
        <dbReference type="ARBA" id="ARBA00005254"/>
    </source>
</evidence>
<dbReference type="Gene3D" id="1.10.12.10">
    <property type="entry name" value="Lyase 2-enoyl-coa Hydratase, Chain A, domain 2"/>
    <property type="match status" value="1"/>
</dbReference>
<dbReference type="AlphaFoldDB" id="A0A177SV37"/>
<organism evidence="2 3">
    <name type="scientific">Pseudomonas putida</name>
    <name type="common">Arthrobacter siderocapsulatus</name>
    <dbReference type="NCBI Taxonomy" id="303"/>
    <lineage>
        <taxon>Bacteria</taxon>
        <taxon>Pseudomonadati</taxon>
        <taxon>Pseudomonadota</taxon>
        <taxon>Gammaproteobacteria</taxon>
        <taxon>Pseudomonadales</taxon>
        <taxon>Pseudomonadaceae</taxon>
        <taxon>Pseudomonas</taxon>
    </lineage>
</organism>
<dbReference type="SUPFAM" id="SSF52096">
    <property type="entry name" value="ClpP/crotonase"/>
    <property type="match status" value="1"/>
</dbReference>
<dbReference type="GO" id="GO:0003824">
    <property type="term" value="F:catalytic activity"/>
    <property type="evidence" value="ECO:0007669"/>
    <property type="project" value="UniProtKB-ARBA"/>
</dbReference>
<evidence type="ECO:0000313" key="2">
    <source>
        <dbReference type="EMBL" id="OAI94815.1"/>
    </source>
</evidence>
<dbReference type="InterPro" id="IPR014748">
    <property type="entry name" value="Enoyl-CoA_hydra_C"/>
</dbReference>
<proteinExistence type="inferred from homology"/>
<dbReference type="RefSeq" id="WP_064301385.1">
    <property type="nucleotide sequence ID" value="NZ_LUCV01000004.1"/>
</dbReference>
<dbReference type="NCBIfam" id="NF006109">
    <property type="entry name" value="PRK08260.1"/>
    <property type="match status" value="1"/>
</dbReference>
<reference evidence="2 3" key="1">
    <citation type="submission" date="2016-03" db="EMBL/GenBank/DDBJ databases">
        <title>Draft Genome Assembly of Pseudomonas putida strain CBF10-2.</title>
        <authorList>
            <person name="Iyer R.S."/>
            <person name="Damania A."/>
        </authorList>
    </citation>
    <scope>NUCLEOTIDE SEQUENCE [LARGE SCALE GENOMIC DNA]</scope>
    <source>
        <strain evidence="2 3">CBF10-2</strain>
    </source>
</reference>
<dbReference type="Gene3D" id="3.90.226.10">
    <property type="entry name" value="2-enoyl-CoA Hydratase, Chain A, domain 1"/>
    <property type="match status" value="1"/>
</dbReference>
<dbReference type="EMBL" id="LUCV01000004">
    <property type="protein sequence ID" value="OAI94815.1"/>
    <property type="molecule type" value="Genomic_DNA"/>
</dbReference>
<sequence>MNFQTIRYEVSDRIATVTLNRPEVFNAMNPLMMNELIAVFDETDRDDAVRAVVITGEGKGFCGGADLSKGADIFDKDKNGSAEKESPFRADGSFDYSKESARDGGGKLALRIFNSLKPVIGAINGAGVGIGASMLLPMDIRIASEKARLGFVYARRGIVYECCSSWFLPRIVGITKALEWSFSGRVMPAEELKAGGLVSEVVAREQLLPRAYEIAREIADNTAPVSVALMRQMAWRSLGMSHPMEAHRIESRGICTRGRSLDAKEGVQSFVEKRLPDFACSVSQDMPDYFPWWEEPAYS</sequence>
<protein>
    <submittedName>
        <fullName evidence="2">Enoyl-CoA hydratase</fullName>
    </submittedName>
</protein>
<dbReference type="CDD" id="cd06558">
    <property type="entry name" value="crotonase-like"/>
    <property type="match status" value="1"/>
</dbReference>
<accession>A0A177SV37</accession>
<dbReference type="InterPro" id="IPR029045">
    <property type="entry name" value="ClpP/crotonase-like_dom_sf"/>
</dbReference>